<protein>
    <submittedName>
        <fullName evidence="2">Uncharacterized protein</fullName>
    </submittedName>
</protein>
<evidence type="ECO:0000313" key="2">
    <source>
        <dbReference type="EMBL" id="KAF5389570.1"/>
    </source>
</evidence>
<evidence type="ECO:0000256" key="1">
    <source>
        <dbReference type="SAM" id="MobiDB-lite"/>
    </source>
</evidence>
<proteinExistence type="predicted"/>
<comment type="caution">
    <text evidence="2">The sequence shown here is derived from an EMBL/GenBank/DDBJ whole genome shotgun (WGS) entry which is preliminary data.</text>
</comment>
<reference evidence="2 3" key="1">
    <citation type="journal article" date="2020" name="ISME J.">
        <title>Uncovering the hidden diversity of litter-decomposition mechanisms in mushroom-forming fungi.</title>
        <authorList>
            <person name="Floudas D."/>
            <person name="Bentzer J."/>
            <person name="Ahren D."/>
            <person name="Johansson T."/>
            <person name="Persson P."/>
            <person name="Tunlid A."/>
        </authorList>
    </citation>
    <scope>NUCLEOTIDE SEQUENCE [LARGE SCALE GENOMIC DNA]</scope>
    <source>
        <strain evidence="2 3">CBS 406.79</strain>
    </source>
</reference>
<accession>A0A8H5MCN6</accession>
<dbReference type="Proteomes" id="UP000518752">
    <property type="component" value="Unassembled WGS sequence"/>
</dbReference>
<dbReference type="AlphaFoldDB" id="A0A8H5MCN6"/>
<feature type="region of interest" description="Disordered" evidence="1">
    <location>
        <begin position="1"/>
        <end position="96"/>
    </location>
</feature>
<keyword evidence="3" id="KW-1185">Reference proteome</keyword>
<organism evidence="2 3">
    <name type="scientific">Collybiopsis confluens</name>
    <dbReference type="NCBI Taxonomy" id="2823264"/>
    <lineage>
        <taxon>Eukaryota</taxon>
        <taxon>Fungi</taxon>
        <taxon>Dikarya</taxon>
        <taxon>Basidiomycota</taxon>
        <taxon>Agaricomycotina</taxon>
        <taxon>Agaricomycetes</taxon>
        <taxon>Agaricomycetidae</taxon>
        <taxon>Agaricales</taxon>
        <taxon>Marasmiineae</taxon>
        <taxon>Omphalotaceae</taxon>
        <taxon>Collybiopsis</taxon>
    </lineage>
</organism>
<feature type="compositionally biased region" description="Polar residues" evidence="1">
    <location>
        <begin position="25"/>
        <end position="49"/>
    </location>
</feature>
<name>A0A8H5MCN6_9AGAR</name>
<evidence type="ECO:0000313" key="3">
    <source>
        <dbReference type="Proteomes" id="UP000518752"/>
    </source>
</evidence>
<sequence length="96" mass="10308">MSAAAILKGDESPLGTKAKDVEIDSVNSSQSEATQSVDTNPSDNPSQNTDEPDNDKHDLEDTAGDWTSDQEPDRPEQHPRGGIKRPVSGANKPRPK</sequence>
<dbReference type="EMBL" id="JAACJN010000021">
    <property type="protein sequence ID" value="KAF5389570.1"/>
    <property type="molecule type" value="Genomic_DNA"/>
</dbReference>
<dbReference type="OrthoDB" id="10575521at2759"/>
<gene>
    <name evidence="2" type="ORF">D9757_004108</name>
</gene>